<feature type="transmembrane region" description="Helical" evidence="12">
    <location>
        <begin position="286"/>
        <end position="314"/>
    </location>
</feature>
<dbReference type="InterPro" id="IPR003352">
    <property type="entry name" value="PTS_EIIC"/>
</dbReference>
<dbReference type="AlphaFoldDB" id="A0AAE2WE23"/>
<dbReference type="GO" id="GO:0016301">
    <property type="term" value="F:kinase activity"/>
    <property type="evidence" value="ECO:0007669"/>
    <property type="project" value="UniProtKB-KW"/>
</dbReference>
<feature type="active site" description="Phosphocysteine intermediate; for EIIB activity" evidence="11">
    <location>
        <position position="26"/>
    </location>
</feature>
<keyword evidence="4" id="KW-0762">Sugar transport</keyword>
<keyword evidence="9 12" id="KW-1133">Transmembrane helix</keyword>
<dbReference type="GO" id="GO:0090589">
    <property type="term" value="F:protein-phosphocysteine-trehalose phosphotransferase system transporter activity"/>
    <property type="evidence" value="ECO:0007669"/>
    <property type="project" value="TreeGrafter"/>
</dbReference>
<evidence type="ECO:0000259" key="14">
    <source>
        <dbReference type="PROSITE" id="PS51103"/>
    </source>
</evidence>
<evidence type="ECO:0000256" key="11">
    <source>
        <dbReference type="PROSITE-ProRule" id="PRU00421"/>
    </source>
</evidence>
<feature type="transmembrane region" description="Helical" evidence="12">
    <location>
        <begin position="427"/>
        <end position="449"/>
    </location>
</feature>
<evidence type="ECO:0000259" key="13">
    <source>
        <dbReference type="PROSITE" id="PS51098"/>
    </source>
</evidence>
<evidence type="ECO:0000256" key="1">
    <source>
        <dbReference type="ARBA" id="ARBA00004651"/>
    </source>
</evidence>
<evidence type="ECO:0000256" key="4">
    <source>
        <dbReference type="ARBA" id="ARBA00022597"/>
    </source>
</evidence>
<feature type="transmembrane region" description="Helical" evidence="12">
    <location>
        <begin position="210"/>
        <end position="229"/>
    </location>
</feature>
<feature type="domain" description="PTS EIIC type-1" evidence="14">
    <location>
        <begin position="106"/>
        <end position="456"/>
    </location>
</feature>
<dbReference type="EMBL" id="JACGEP010000009">
    <property type="protein sequence ID" value="MBN3050741.1"/>
    <property type="molecule type" value="Genomic_DNA"/>
</dbReference>
<dbReference type="GO" id="GO:0009401">
    <property type="term" value="P:phosphoenolpyruvate-dependent sugar phosphotransferase system"/>
    <property type="evidence" value="ECO:0007669"/>
    <property type="project" value="UniProtKB-KW"/>
</dbReference>
<feature type="transmembrane region" description="Helical" evidence="12">
    <location>
        <begin position="382"/>
        <end position="407"/>
    </location>
</feature>
<evidence type="ECO:0000313" key="16">
    <source>
        <dbReference type="Proteomes" id="UP000768524"/>
    </source>
</evidence>
<dbReference type="InterPro" id="IPR036878">
    <property type="entry name" value="Glu_permease_IIB"/>
</dbReference>
<evidence type="ECO:0000313" key="15">
    <source>
        <dbReference type="EMBL" id="MBN3050741.1"/>
    </source>
</evidence>
<feature type="transmembrane region" description="Helical" evidence="12">
    <location>
        <begin position="173"/>
        <end position="190"/>
    </location>
</feature>
<comment type="subcellular location">
    <subcellularLocation>
        <location evidence="1">Cell membrane</location>
        <topology evidence="1">Multi-pass membrane protein</topology>
    </subcellularLocation>
</comment>
<dbReference type="GO" id="GO:0005886">
    <property type="term" value="C:plasma membrane"/>
    <property type="evidence" value="ECO:0007669"/>
    <property type="project" value="UniProtKB-SubCell"/>
</dbReference>
<dbReference type="GO" id="GO:0015771">
    <property type="term" value="P:trehalose transport"/>
    <property type="evidence" value="ECO:0007669"/>
    <property type="project" value="TreeGrafter"/>
</dbReference>
<dbReference type="SUPFAM" id="SSF55604">
    <property type="entry name" value="Glucose permease domain IIB"/>
    <property type="match status" value="1"/>
</dbReference>
<feature type="transmembrane region" description="Helical" evidence="12">
    <location>
        <begin position="241"/>
        <end position="266"/>
    </location>
</feature>
<keyword evidence="5" id="KW-0808">Transferase</keyword>
<evidence type="ECO:0000256" key="6">
    <source>
        <dbReference type="ARBA" id="ARBA00022683"/>
    </source>
</evidence>
<organism evidence="15 16">
    <name type="scientific">Pectobacterium brasiliense</name>
    <dbReference type="NCBI Taxonomy" id="180957"/>
    <lineage>
        <taxon>Bacteria</taxon>
        <taxon>Pseudomonadati</taxon>
        <taxon>Pseudomonadota</taxon>
        <taxon>Gammaproteobacteria</taxon>
        <taxon>Enterobacterales</taxon>
        <taxon>Pectobacteriaceae</taxon>
        <taxon>Pectobacterium</taxon>
    </lineage>
</organism>
<evidence type="ECO:0000256" key="10">
    <source>
        <dbReference type="ARBA" id="ARBA00023136"/>
    </source>
</evidence>
<dbReference type="InterPro" id="IPR018113">
    <property type="entry name" value="PTrfase_EIIB_Cys"/>
</dbReference>
<gene>
    <name evidence="15" type="ORF">H4F45_04465</name>
</gene>
<reference evidence="15" key="1">
    <citation type="submission" date="2020-07" db="EMBL/GenBank/DDBJ databases">
        <title>A pangenomic view of the genus Pectobacterium provides insights into genome organization, phylogeny, and virulence.</title>
        <authorList>
            <person name="Jonkheer E."/>
            <person name="Brankovics B."/>
            <person name="Houwers I."/>
            <person name="Van Der Wolf J."/>
            <person name="Bonants P."/>
            <person name="Vreeburg R."/>
            <person name="Bollema R."/>
            <person name="De Haan J."/>
            <person name="Berke L."/>
            <person name="De Ridder D."/>
            <person name="Smit S."/>
            <person name="Van Der Lee T.A.J."/>
        </authorList>
    </citation>
    <scope>NUCLEOTIDE SEQUENCE</scope>
    <source>
        <strain evidence="15">NAK:433</strain>
    </source>
</reference>
<dbReference type="Pfam" id="PF02378">
    <property type="entry name" value="PTS_EIIC"/>
    <property type="match status" value="1"/>
</dbReference>
<protein>
    <submittedName>
        <fullName evidence="15">PTS transporter subunit EIIC</fullName>
    </submittedName>
</protein>
<dbReference type="Pfam" id="PF00367">
    <property type="entry name" value="PTS_EIIB"/>
    <property type="match status" value="1"/>
</dbReference>
<evidence type="ECO:0000256" key="7">
    <source>
        <dbReference type="ARBA" id="ARBA00022692"/>
    </source>
</evidence>
<dbReference type="FunFam" id="3.30.1360.60:FF:000001">
    <property type="entry name" value="PTS system glucose-specific IIBC component PtsG"/>
    <property type="match status" value="1"/>
</dbReference>
<dbReference type="RefSeq" id="WP_180784255.1">
    <property type="nucleotide sequence ID" value="NZ_JACDSF010000001.1"/>
</dbReference>
<evidence type="ECO:0000256" key="12">
    <source>
        <dbReference type="SAM" id="Phobius"/>
    </source>
</evidence>
<feature type="transmembrane region" description="Helical" evidence="12">
    <location>
        <begin position="144"/>
        <end position="166"/>
    </location>
</feature>
<evidence type="ECO:0000256" key="9">
    <source>
        <dbReference type="ARBA" id="ARBA00022989"/>
    </source>
</evidence>
<name>A0AAE2WE23_9GAMM</name>
<dbReference type="InterPro" id="IPR001996">
    <property type="entry name" value="PTS_IIB_1"/>
</dbReference>
<sequence>MDYKELAEKIFIRIGGQENISHLAHCATRLRITLANNVKIDKEDIKNLKGVLGVVESGGQLQIILGQHVSHIYSEIDKMLSPNDVKTERKTSNKTTKKSIVSTVLDTITGIFTPVLSAITGAAMVKVLLILLTLSELVKKDSDIYITLTFISDTAFFFLPIMLAYSAAQKFKMNPYVAMTLGGVLMHPALTQLKATKGSLAFLGIDIPLISYGSTVIPIILVIWLASYVERLADRISPSSLVFFLKPFLTVLIMAPLALTLIAPLGVYFGSGLGFAINYINSNFTWLLPVIFGIFSPIFIMTGMHYAVTIPLVITSIATYGFDMAGAGFLMANIAQGAAALAVARLAVDRDFKSMANAAGFTGLLGITEPALYGVNLKFRKPFYAVMISGGIAGLYVGFFGVKRLALAPTGLTTLPIFVDPENSINFVHAIIGLCISFVMSYSLTTLFMRKTDIKV</sequence>
<dbReference type="InterPro" id="IPR050558">
    <property type="entry name" value="PTS_Sugar-Specific_Components"/>
</dbReference>
<evidence type="ECO:0000256" key="5">
    <source>
        <dbReference type="ARBA" id="ARBA00022679"/>
    </source>
</evidence>
<feature type="transmembrane region" description="Helical" evidence="12">
    <location>
        <begin position="354"/>
        <end position="375"/>
    </location>
</feature>
<keyword evidence="2" id="KW-0813">Transport</keyword>
<evidence type="ECO:0000256" key="8">
    <source>
        <dbReference type="ARBA" id="ARBA00022777"/>
    </source>
</evidence>
<keyword evidence="6" id="KW-0598">Phosphotransferase system</keyword>
<accession>A0AAE2WE23</accession>
<dbReference type="PANTHER" id="PTHR30175">
    <property type="entry name" value="PHOSPHOTRANSFERASE SYSTEM TRANSPORT PROTEIN"/>
    <property type="match status" value="1"/>
</dbReference>
<keyword evidence="3" id="KW-1003">Cell membrane</keyword>
<dbReference type="InterPro" id="IPR013013">
    <property type="entry name" value="PTS_EIIC_1"/>
</dbReference>
<keyword evidence="8" id="KW-0418">Kinase</keyword>
<dbReference type="Proteomes" id="UP000768524">
    <property type="component" value="Unassembled WGS sequence"/>
</dbReference>
<keyword evidence="10 12" id="KW-0472">Membrane</keyword>
<dbReference type="Gene3D" id="3.30.1360.60">
    <property type="entry name" value="Glucose permease domain IIB"/>
    <property type="match status" value="1"/>
</dbReference>
<evidence type="ECO:0000256" key="2">
    <source>
        <dbReference type="ARBA" id="ARBA00022448"/>
    </source>
</evidence>
<dbReference type="PROSITE" id="PS01035">
    <property type="entry name" value="PTS_EIIB_TYPE_1_CYS"/>
    <property type="match status" value="1"/>
</dbReference>
<feature type="domain" description="PTS EIIB type-1" evidence="13">
    <location>
        <begin position="4"/>
        <end position="86"/>
    </location>
</feature>
<keyword evidence="7 12" id="KW-0812">Transmembrane</keyword>
<feature type="transmembrane region" description="Helical" evidence="12">
    <location>
        <begin position="104"/>
        <end position="132"/>
    </location>
</feature>
<proteinExistence type="predicted"/>
<dbReference type="PANTHER" id="PTHR30175:SF1">
    <property type="entry name" value="PTS SYSTEM ARBUTIN-, CELLOBIOSE-, AND SALICIN-SPECIFIC EIIBC COMPONENT-RELATED"/>
    <property type="match status" value="1"/>
</dbReference>
<comment type="caution">
    <text evidence="15">The sequence shown here is derived from an EMBL/GenBank/DDBJ whole genome shotgun (WGS) entry which is preliminary data.</text>
</comment>
<dbReference type="CDD" id="cd00212">
    <property type="entry name" value="PTS_IIB_glc"/>
    <property type="match status" value="1"/>
</dbReference>
<dbReference type="PROSITE" id="PS51098">
    <property type="entry name" value="PTS_EIIB_TYPE_1"/>
    <property type="match status" value="1"/>
</dbReference>
<evidence type="ECO:0000256" key="3">
    <source>
        <dbReference type="ARBA" id="ARBA00022475"/>
    </source>
</evidence>
<dbReference type="PROSITE" id="PS51103">
    <property type="entry name" value="PTS_EIIC_TYPE_1"/>
    <property type="match status" value="1"/>
</dbReference>
<dbReference type="GO" id="GO:0008982">
    <property type="term" value="F:protein-N(PI)-phosphohistidine-sugar phosphotransferase activity"/>
    <property type="evidence" value="ECO:0007669"/>
    <property type="project" value="InterPro"/>
</dbReference>